<feature type="binding site" evidence="7">
    <location>
        <position position="20"/>
    </location>
    <ligand>
        <name>phosphoenolpyruvate</name>
        <dbReference type="ChEBI" id="CHEBI:58702"/>
    </ligand>
</feature>
<dbReference type="InterPro" id="IPR013792">
    <property type="entry name" value="RNA3'P_cycl/enolpyr_Trfase_a/b"/>
</dbReference>
<dbReference type="Pfam" id="PF00275">
    <property type="entry name" value="EPSP_synthase"/>
    <property type="match status" value="1"/>
</dbReference>
<dbReference type="InterPro" id="IPR001986">
    <property type="entry name" value="Enolpyruvate_Tfrase_dom"/>
</dbReference>
<comment type="pathway">
    <text evidence="1 7">Metabolic intermediate biosynthesis; chorismate biosynthesis; chorismate from D-erythrose 4-phosphate and phosphoenolpyruvate: step 6/7.</text>
</comment>
<evidence type="ECO:0000256" key="4">
    <source>
        <dbReference type="ARBA" id="ARBA00022679"/>
    </source>
</evidence>
<evidence type="ECO:0000313" key="10">
    <source>
        <dbReference type="Proteomes" id="UP000199135"/>
    </source>
</evidence>
<comment type="function">
    <text evidence="7">Catalyzes the transfer of the enolpyruvyl moiety of phosphoenolpyruvate (PEP) to the 5-hydroxyl of shikimate-3-phosphate (S3P) to produce enolpyruvyl shikimate-3-phosphate and inorganic phosphate.</text>
</comment>
<dbReference type="InterPro" id="IPR006264">
    <property type="entry name" value="EPSP_synthase"/>
</dbReference>
<dbReference type="InterPro" id="IPR036968">
    <property type="entry name" value="Enolpyruvate_Tfrase_sf"/>
</dbReference>
<dbReference type="Gene3D" id="3.65.10.10">
    <property type="entry name" value="Enolpyruvate transferase domain"/>
    <property type="match status" value="2"/>
</dbReference>
<comment type="caution">
    <text evidence="9">The sequence shown here is derived from an EMBL/GenBank/DDBJ whole genome shotgun (WGS) entry which is preliminary data.</text>
</comment>
<comment type="subunit">
    <text evidence="7">Monomer.</text>
</comment>
<evidence type="ECO:0000256" key="3">
    <source>
        <dbReference type="ARBA" id="ARBA00022605"/>
    </source>
</evidence>
<comment type="caution">
    <text evidence="7">Lacks conserved residue(s) required for the propagation of feature annotation.</text>
</comment>
<organism evidence="9 10">
    <name type="scientific">Parafannyhessea umbonata</name>
    <dbReference type="NCBI Taxonomy" id="604330"/>
    <lineage>
        <taxon>Bacteria</taxon>
        <taxon>Bacillati</taxon>
        <taxon>Actinomycetota</taxon>
        <taxon>Coriobacteriia</taxon>
        <taxon>Coriobacteriales</taxon>
        <taxon>Atopobiaceae</taxon>
        <taxon>Parafannyhessea</taxon>
    </lineage>
</organism>
<feature type="binding site" evidence="7">
    <location>
        <position position="187"/>
    </location>
    <ligand>
        <name>3-phosphoshikimate</name>
        <dbReference type="ChEBI" id="CHEBI:145989"/>
    </ligand>
</feature>
<feature type="binding site" evidence="7">
    <location>
        <position position="89"/>
    </location>
    <ligand>
        <name>phosphoenolpyruvate</name>
        <dbReference type="ChEBI" id="CHEBI:58702"/>
    </ligand>
</feature>
<evidence type="ECO:0000256" key="6">
    <source>
        <dbReference type="ARBA" id="ARBA00044633"/>
    </source>
</evidence>
<evidence type="ECO:0000256" key="5">
    <source>
        <dbReference type="ARBA" id="ARBA00023141"/>
    </source>
</evidence>
<feature type="domain" description="Enolpyruvate transferase" evidence="8">
    <location>
        <begin position="7"/>
        <end position="415"/>
    </location>
</feature>
<feature type="binding site" evidence="7">
    <location>
        <position position="408"/>
    </location>
    <ligand>
        <name>phosphoenolpyruvate</name>
        <dbReference type="ChEBI" id="CHEBI:58702"/>
    </ligand>
</feature>
<dbReference type="CDD" id="cd01556">
    <property type="entry name" value="EPSP_synthase"/>
    <property type="match status" value="1"/>
</dbReference>
<dbReference type="SUPFAM" id="SSF55205">
    <property type="entry name" value="EPT/RTPC-like"/>
    <property type="match status" value="1"/>
</dbReference>
<proteinExistence type="inferred from homology"/>
<feature type="binding site" evidence="7">
    <location>
        <position position="309"/>
    </location>
    <ligand>
        <name>3-phosphoshikimate</name>
        <dbReference type="ChEBI" id="CHEBI:145989"/>
    </ligand>
</feature>
<dbReference type="PROSITE" id="PS00885">
    <property type="entry name" value="EPSP_SYNTHASE_2"/>
    <property type="match status" value="1"/>
</dbReference>
<evidence type="ECO:0000256" key="7">
    <source>
        <dbReference type="HAMAP-Rule" id="MF_00210"/>
    </source>
</evidence>
<dbReference type="EMBL" id="FNWT01000006">
    <property type="protein sequence ID" value="SEH58385.1"/>
    <property type="molecule type" value="Genomic_DNA"/>
</dbReference>
<keyword evidence="3 7" id="KW-0028">Amino-acid biosynthesis</keyword>
<evidence type="ECO:0000256" key="1">
    <source>
        <dbReference type="ARBA" id="ARBA00004811"/>
    </source>
</evidence>
<dbReference type="EC" id="2.5.1.19" evidence="7"/>
<sequence length="429" mass="44703">MDILIRPHALEGSVDAIASKSMAHRLLTLAALCPNRTDLNCNTTSKDIEATAGCLEALGAHVARTRVGFRVNPIDAARGGATLDCGESGSTLRFLLPVAAALGCGASFTGHGRLAQRPLSPLYEELQAHGVKLSAQGSFPLTVSGELEPGDFFIPGNVSSQYISGLLMAAPLMGARTRVFVGEPVESRSYVNITIRALETFGVHVSTGHEERKGRPCTVYEVDPSRRLASPSVATVEGDWSNSAFWLAAGAMANSVEVDGLDMGSTQGDRAIMAALAAYGATVRRGPVSATCVHDRLEGRTIDVSDIPDLVPPLAAVACLAEGTTKIVGAARLRLKESDRLATVSDALRAMGADISIEGDGLEIQGGRALAGGVVDAANDHRIAMMAAVAGASATGETLIRGAECVSKSYPGFFDDYRKLGGIAEERDA</sequence>
<dbReference type="PANTHER" id="PTHR21090">
    <property type="entry name" value="AROM/DEHYDROQUINATE SYNTHASE"/>
    <property type="match status" value="1"/>
</dbReference>
<feature type="binding site" evidence="7">
    <location>
        <position position="25"/>
    </location>
    <ligand>
        <name>3-phosphoshikimate</name>
        <dbReference type="ChEBI" id="CHEBI:145989"/>
    </ligand>
</feature>
<reference evidence="9 10" key="1">
    <citation type="submission" date="2016-10" db="EMBL/GenBank/DDBJ databases">
        <authorList>
            <person name="Varghese N."/>
            <person name="Submissions S."/>
        </authorList>
    </citation>
    <scope>NUCLEOTIDE SEQUENCE [LARGE SCALE GENOMIC DNA]</scope>
    <source>
        <strain evidence="9 10">WCP15</strain>
    </source>
</reference>
<keyword evidence="4 7" id="KW-0808">Transferase</keyword>
<comment type="subcellular location">
    <subcellularLocation>
        <location evidence="7">Cytoplasm</location>
    </subcellularLocation>
</comment>
<dbReference type="NCBIfam" id="TIGR01356">
    <property type="entry name" value="aroA"/>
    <property type="match status" value="1"/>
</dbReference>
<evidence type="ECO:0000256" key="2">
    <source>
        <dbReference type="ARBA" id="ARBA00009948"/>
    </source>
</evidence>
<dbReference type="Proteomes" id="UP000199135">
    <property type="component" value="Unassembled WGS sequence"/>
</dbReference>
<evidence type="ECO:0000313" key="9">
    <source>
        <dbReference type="EMBL" id="SEH58385.1"/>
    </source>
</evidence>
<feature type="active site" description="Proton acceptor" evidence="7">
    <location>
        <position position="309"/>
    </location>
</feature>
<protein>
    <recommendedName>
        <fullName evidence="7">3-phosphoshikimate 1-carboxyvinyltransferase</fullName>
        <ecNumber evidence="7">2.5.1.19</ecNumber>
    </recommendedName>
    <alternativeName>
        <fullName evidence="7">5-enolpyruvylshikimate-3-phosphate synthase</fullName>
        <shortName evidence="7">EPSP synthase</shortName>
        <shortName evidence="7">EPSPS</shortName>
    </alternativeName>
</protein>
<feature type="binding site" evidence="7">
    <location>
        <position position="161"/>
    </location>
    <ligand>
        <name>3-phosphoshikimate</name>
        <dbReference type="ChEBI" id="CHEBI:145989"/>
    </ligand>
</feature>
<comment type="similarity">
    <text evidence="2 7">Belongs to the EPSP synthase family.</text>
</comment>
<feature type="binding site" evidence="7">
    <location>
        <position position="382"/>
    </location>
    <ligand>
        <name>phosphoenolpyruvate</name>
        <dbReference type="ChEBI" id="CHEBI:58702"/>
    </ligand>
</feature>
<dbReference type="InterPro" id="IPR023193">
    <property type="entry name" value="EPSP_synthase_CS"/>
</dbReference>
<feature type="binding site" evidence="7">
    <location>
        <position position="20"/>
    </location>
    <ligand>
        <name>3-phosphoshikimate</name>
        <dbReference type="ChEBI" id="CHEBI:145989"/>
    </ligand>
</feature>
<feature type="binding site" evidence="7">
    <location>
        <position position="161"/>
    </location>
    <ligand>
        <name>phosphoenolpyruvate</name>
        <dbReference type="ChEBI" id="CHEBI:58702"/>
    </ligand>
</feature>
<dbReference type="PIRSF" id="PIRSF000505">
    <property type="entry name" value="EPSPS"/>
    <property type="match status" value="1"/>
</dbReference>
<keyword evidence="5 7" id="KW-0057">Aromatic amino acid biosynthesis</keyword>
<gene>
    <name evidence="7" type="primary">aroA</name>
    <name evidence="9" type="ORF">SAMN05216447_10663</name>
</gene>
<name>A0A1H6JHH1_9ACTN</name>
<feature type="binding site" evidence="7">
    <location>
        <position position="160"/>
    </location>
    <ligand>
        <name>3-phosphoshikimate</name>
        <dbReference type="ChEBI" id="CHEBI:145989"/>
    </ligand>
</feature>
<feature type="binding site" evidence="7">
    <location>
        <position position="159"/>
    </location>
    <ligand>
        <name>3-phosphoshikimate</name>
        <dbReference type="ChEBI" id="CHEBI:145989"/>
    </ligand>
</feature>
<feature type="binding site" evidence="7">
    <location>
        <position position="340"/>
    </location>
    <ligand>
        <name>phosphoenolpyruvate</name>
        <dbReference type="ChEBI" id="CHEBI:58702"/>
    </ligand>
</feature>
<dbReference type="PANTHER" id="PTHR21090:SF5">
    <property type="entry name" value="PENTAFUNCTIONAL AROM POLYPEPTIDE"/>
    <property type="match status" value="1"/>
</dbReference>
<feature type="binding site" evidence="7">
    <location>
        <position position="117"/>
    </location>
    <ligand>
        <name>phosphoenolpyruvate</name>
        <dbReference type="ChEBI" id="CHEBI:58702"/>
    </ligand>
</feature>
<keyword evidence="10" id="KW-1185">Reference proteome</keyword>
<comment type="catalytic activity">
    <reaction evidence="6">
        <text>3-phosphoshikimate + phosphoenolpyruvate = 5-O-(1-carboxyvinyl)-3-phosphoshikimate + phosphate</text>
        <dbReference type="Rhea" id="RHEA:21256"/>
        <dbReference type="ChEBI" id="CHEBI:43474"/>
        <dbReference type="ChEBI" id="CHEBI:57701"/>
        <dbReference type="ChEBI" id="CHEBI:58702"/>
        <dbReference type="ChEBI" id="CHEBI:145989"/>
        <dbReference type="EC" id="2.5.1.19"/>
    </reaction>
    <physiologicalReaction direction="left-to-right" evidence="6">
        <dbReference type="Rhea" id="RHEA:21257"/>
    </physiologicalReaction>
</comment>
<feature type="binding site" evidence="7">
    <location>
        <position position="21"/>
    </location>
    <ligand>
        <name>3-phosphoshikimate</name>
        <dbReference type="ChEBI" id="CHEBI:145989"/>
    </ligand>
</feature>
<keyword evidence="7" id="KW-0963">Cytoplasm</keyword>
<feature type="binding site" evidence="7">
    <location>
        <position position="336"/>
    </location>
    <ligand>
        <name>3-phosphoshikimate</name>
        <dbReference type="ChEBI" id="CHEBI:145989"/>
    </ligand>
</feature>
<accession>A0A1H6JHH1</accession>
<dbReference type="HAMAP" id="MF_00210">
    <property type="entry name" value="EPSP_synth"/>
    <property type="match status" value="1"/>
</dbReference>
<dbReference type="RefSeq" id="WP_078686805.1">
    <property type="nucleotide sequence ID" value="NZ_FNWT01000006.1"/>
</dbReference>
<evidence type="ECO:0000259" key="8">
    <source>
        <dbReference type="Pfam" id="PF00275"/>
    </source>
</evidence>